<organism evidence="1">
    <name type="scientific">Dissulfuribacter thermophilus</name>
    <dbReference type="NCBI Taxonomy" id="1156395"/>
    <lineage>
        <taxon>Bacteria</taxon>
        <taxon>Pseudomonadati</taxon>
        <taxon>Thermodesulfobacteriota</taxon>
        <taxon>Dissulfuribacteria</taxon>
        <taxon>Dissulfuribacterales</taxon>
        <taxon>Dissulfuribacteraceae</taxon>
        <taxon>Dissulfuribacter</taxon>
    </lineage>
</organism>
<reference evidence="1" key="1">
    <citation type="journal article" date="2020" name="mSystems">
        <title>Genome- and Community-Level Interaction Insights into Carbon Utilization and Element Cycling Functions of Hydrothermarchaeota in Hydrothermal Sediment.</title>
        <authorList>
            <person name="Zhou Z."/>
            <person name="Liu Y."/>
            <person name="Xu W."/>
            <person name="Pan J."/>
            <person name="Luo Z.H."/>
            <person name="Li M."/>
        </authorList>
    </citation>
    <scope>NUCLEOTIDE SEQUENCE [LARGE SCALE GENOMIC DNA]</scope>
    <source>
        <strain evidence="1">HyVt-503</strain>
    </source>
</reference>
<gene>
    <name evidence="1" type="ORF">ENJ63_04560</name>
</gene>
<sequence length="543" mass="61562">MSNKCKGGDTATFPIGLHEPKYSVVNVRSGKAIKRLGSTLQGEEVLNHANFPDSPILEIAHGEPVYEIKNPFPFWGTTYILKRRADEFKRNPLSFSFKKAPPPEKAQGCDGIFEAMACGQLTLDGRRCSIKDLPRHVLLSLAANSKSPLVLREIARISCEMETDETGHPVGLRYEHGTSGGLRPIIHDKPLFETVANNPHLPDEFKRVMVLNPGAQGENPIVGEYKTRNTHVWEYLRKNSYIPWGHYASNMAHDQVRYNIKDLTLEDMEGLRFLYYQRIYLELYRTLSGEVPKVSYSTDQEALEELRKEVFGMLETEVKGGNIPFFTGNLWGWNYGYGYASSGYRLHASHQQIHNQYALVPHRTTNGVPTYIVGDLVWDHIEKFQGETGREFFPCYISTIRDSAFRVDQSQEGPCGLLIFEDENVMAYCPLAQRSQGEVHLMAKRGVGNVLEADISIRKSLDSGILKVMRALDGLGAEMITVFEISKRYHRLDSKQHLFYCFLPRHENSPGSMSEAQGRHITGHYPEDFAWALKEILEGLKMA</sequence>
<protein>
    <submittedName>
        <fullName evidence="1">Uncharacterized protein</fullName>
    </submittedName>
</protein>
<dbReference type="Proteomes" id="UP000885797">
    <property type="component" value="Unassembled WGS sequence"/>
</dbReference>
<dbReference type="SUPFAM" id="SSF54197">
    <property type="entry name" value="HIT-like"/>
    <property type="match status" value="1"/>
</dbReference>
<dbReference type="EMBL" id="DRND01000364">
    <property type="protein sequence ID" value="HFC47135.1"/>
    <property type="molecule type" value="Genomic_DNA"/>
</dbReference>
<dbReference type="AlphaFoldDB" id="A0A7V2SWA7"/>
<dbReference type="Gene3D" id="3.30.428.10">
    <property type="entry name" value="HIT-like"/>
    <property type="match status" value="1"/>
</dbReference>
<comment type="caution">
    <text evidence="1">The sequence shown here is derived from an EMBL/GenBank/DDBJ whole genome shotgun (WGS) entry which is preliminary data.</text>
</comment>
<evidence type="ECO:0000313" key="1">
    <source>
        <dbReference type="EMBL" id="HFC47135.1"/>
    </source>
</evidence>
<name>A0A7V2SWA7_9BACT</name>
<proteinExistence type="predicted"/>
<dbReference type="InterPro" id="IPR036265">
    <property type="entry name" value="HIT-like_sf"/>
</dbReference>
<accession>A0A7V2SWA7</accession>